<keyword evidence="3" id="KW-1185">Reference proteome</keyword>
<protein>
    <submittedName>
        <fullName evidence="2">Uncharacterized protein</fullName>
    </submittedName>
</protein>
<dbReference type="Proteomes" id="UP000242254">
    <property type="component" value="Unassembled WGS sequence"/>
</dbReference>
<evidence type="ECO:0000313" key="3">
    <source>
        <dbReference type="Proteomes" id="UP000242254"/>
    </source>
</evidence>
<dbReference type="AlphaFoldDB" id="A0A2G4SGD9"/>
<dbReference type="RefSeq" id="XP_023461538.1">
    <property type="nucleotide sequence ID" value="XM_023614197.1"/>
</dbReference>
<feature type="region of interest" description="Disordered" evidence="1">
    <location>
        <begin position="1"/>
        <end position="69"/>
    </location>
</feature>
<gene>
    <name evidence="2" type="ORF">RHIMIDRAFT_295562</name>
</gene>
<dbReference type="EMBL" id="KZ303870">
    <property type="protein sequence ID" value="PHZ07830.1"/>
    <property type="molecule type" value="Genomic_DNA"/>
</dbReference>
<evidence type="ECO:0000313" key="2">
    <source>
        <dbReference type="EMBL" id="PHZ07830.1"/>
    </source>
</evidence>
<evidence type="ECO:0000256" key="1">
    <source>
        <dbReference type="SAM" id="MobiDB-lite"/>
    </source>
</evidence>
<feature type="compositionally biased region" description="Low complexity" evidence="1">
    <location>
        <begin position="56"/>
        <end position="65"/>
    </location>
</feature>
<proteinExistence type="predicted"/>
<sequence>MLGSTKGDKVVSIPGRSDLHGQVATRIPSTHRTDYSSGFHHREQQDVTLATRQESSLDSQDSLQPPEEDIGLMDSLGPLCGDSARYISRQSTSTLSHEAYGIPVESLLASTPMSLESEDQTRTRMVDYTAREMEWTAYPDTSTYYSSFYGCLKSRLGHRFQPTWTSMERRLHINIK</sequence>
<name>A0A2G4SGD9_RHIZD</name>
<organism evidence="2 3">
    <name type="scientific">Rhizopus microsporus ATCC 52813</name>
    <dbReference type="NCBI Taxonomy" id="1340429"/>
    <lineage>
        <taxon>Eukaryota</taxon>
        <taxon>Fungi</taxon>
        <taxon>Fungi incertae sedis</taxon>
        <taxon>Mucoromycota</taxon>
        <taxon>Mucoromycotina</taxon>
        <taxon>Mucoromycetes</taxon>
        <taxon>Mucorales</taxon>
        <taxon>Mucorineae</taxon>
        <taxon>Rhizopodaceae</taxon>
        <taxon>Rhizopus</taxon>
    </lineage>
</organism>
<reference evidence="2 3" key="1">
    <citation type="journal article" date="2016" name="Proc. Natl. Acad. Sci. U.S.A.">
        <title>Lipid metabolic changes in an early divergent fungus govern the establishment of a mutualistic symbiosis with endobacteria.</title>
        <authorList>
            <person name="Lastovetsky O.A."/>
            <person name="Gaspar M.L."/>
            <person name="Mondo S.J."/>
            <person name="LaButti K.M."/>
            <person name="Sandor L."/>
            <person name="Grigoriev I.V."/>
            <person name="Henry S.A."/>
            <person name="Pawlowska T.E."/>
        </authorList>
    </citation>
    <scope>NUCLEOTIDE SEQUENCE [LARGE SCALE GENOMIC DNA]</scope>
    <source>
        <strain evidence="2 3">ATCC 52813</strain>
    </source>
</reference>
<dbReference type="GeneID" id="35445186"/>
<accession>A0A2G4SGD9</accession>